<dbReference type="InterPro" id="IPR036259">
    <property type="entry name" value="MFS_trans_sf"/>
</dbReference>
<dbReference type="Proteomes" id="UP000019473">
    <property type="component" value="Unassembled WGS sequence"/>
</dbReference>
<dbReference type="GO" id="GO:0016020">
    <property type="term" value="C:membrane"/>
    <property type="evidence" value="ECO:0007669"/>
    <property type="project" value="UniProtKB-SubCell"/>
</dbReference>
<dbReference type="GeneID" id="19177147"/>
<dbReference type="AlphaFoldDB" id="W9W2D2"/>
<feature type="transmembrane region" description="Helical" evidence="5">
    <location>
        <begin position="6"/>
        <end position="24"/>
    </location>
</feature>
<dbReference type="VEuPathDB" id="FungiDB:A1O7_02541"/>
<feature type="transmembrane region" description="Helical" evidence="5">
    <location>
        <begin position="91"/>
        <end position="110"/>
    </location>
</feature>
<dbReference type="EMBL" id="AMGW01000002">
    <property type="protein sequence ID" value="EXJ62108.1"/>
    <property type="molecule type" value="Genomic_DNA"/>
</dbReference>
<dbReference type="GO" id="GO:0005351">
    <property type="term" value="F:carbohydrate:proton symporter activity"/>
    <property type="evidence" value="ECO:0007669"/>
    <property type="project" value="TreeGrafter"/>
</dbReference>
<evidence type="ECO:0000256" key="2">
    <source>
        <dbReference type="ARBA" id="ARBA00022692"/>
    </source>
</evidence>
<sequence length="113" mass="12114">MQEWIGIAGVTIYAPTIFGIAGMSPEKRQIAGLNNSFYMFSTLICVFTLDRIGRRWTCYWGSVGQGIAMAIAGGCSRLGQDARASGNLSKASGYGNAAVAMLYIFTFVLAQRG</sequence>
<keyword evidence="2 5" id="KW-0812">Transmembrane</keyword>
<feature type="transmembrane region" description="Helical" evidence="5">
    <location>
        <begin position="59"/>
        <end position="79"/>
    </location>
</feature>
<dbReference type="PANTHER" id="PTHR48022:SF78">
    <property type="entry name" value="MONOSACCHARIDE TRANSPORTER, PUTATIVE (AFU_ORTHOLOGUE AFUA_2G02110)-RELATED"/>
    <property type="match status" value="1"/>
</dbReference>
<protein>
    <recommendedName>
        <fullName evidence="8">Major facilitator superfamily (MFS) profile domain-containing protein</fullName>
    </recommendedName>
</protein>
<dbReference type="OrthoDB" id="2544694at2759"/>
<dbReference type="STRING" id="1182544.W9W2D2"/>
<dbReference type="PANTHER" id="PTHR48022">
    <property type="entry name" value="PLASTIDIC GLUCOSE TRANSPORTER 4"/>
    <property type="match status" value="1"/>
</dbReference>
<evidence type="ECO:0000313" key="7">
    <source>
        <dbReference type="Proteomes" id="UP000019473"/>
    </source>
</evidence>
<keyword evidence="4 5" id="KW-0472">Membrane</keyword>
<reference evidence="6 7" key="1">
    <citation type="submission" date="2013-03" db="EMBL/GenBank/DDBJ databases">
        <title>The Genome Sequence of Cladophialophora yegresii CBS 114405.</title>
        <authorList>
            <consortium name="The Broad Institute Genomics Platform"/>
            <person name="Cuomo C."/>
            <person name="de Hoog S."/>
            <person name="Gorbushina A."/>
            <person name="Walker B."/>
            <person name="Young S.K."/>
            <person name="Zeng Q."/>
            <person name="Gargeya S."/>
            <person name="Fitzgerald M."/>
            <person name="Haas B."/>
            <person name="Abouelleil A."/>
            <person name="Allen A.W."/>
            <person name="Alvarado L."/>
            <person name="Arachchi H.M."/>
            <person name="Berlin A.M."/>
            <person name="Chapman S.B."/>
            <person name="Gainer-Dewar J."/>
            <person name="Goldberg J."/>
            <person name="Griggs A."/>
            <person name="Gujja S."/>
            <person name="Hansen M."/>
            <person name="Howarth C."/>
            <person name="Imamovic A."/>
            <person name="Ireland A."/>
            <person name="Larimer J."/>
            <person name="McCowan C."/>
            <person name="Murphy C."/>
            <person name="Pearson M."/>
            <person name="Poon T.W."/>
            <person name="Priest M."/>
            <person name="Roberts A."/>
            <person name="Saif S."/>
            <person name="Shea T."/>
            <person name="Sisk P."/>
            <person name="Sykes S."/>
            <person name="Wortman J."/>
            <person name="Nusbaum C."/>
            <person name="Birren B."/>
        </authorList>
    </citation>
    <scope>NUCLEOTIDE SEQUENCE [LARGE SCALE GENOMIC DNA]</scope>
    <source>
        <strain evidence="6 7">CBS 114405</strain>
    </source>
</reference>
<keyword evidence="7" id="KW-1185">Reference proteome</keyword>
<dbReference type="Pfam" id="PF00083">
    <property type="entry name" value="Sugar_tr"/>
    <property type="match status" value="1"/>
</dbReference>
<dbReference type="HOGENOM" id="CLU_2320259_0_0_1"/>
<dbReference type="InterPro" id="IPR005828">
    <property type="entry name" value="MFS_sugar_transport-like"/>
</dbReference>
<evidence type="ECO:0000256" key="1">
    <source>
        <dbReference type="ARBA" id="ARBA00004141"/>
    </source>
</evidence>
<comment type="caution">
    <text evidence="6">The sequence shown here is derived from an EMBL/GenBank/DDBJ whole genome shotgun (WGS) entry which is preliminary data.</text>
</comment>
<organism evidence="6 7">
    <name type="scientific">Cladophialophora yegresii CBS 114405</name>
    <dbReference type="NCBI Taxonomy" id="1182544"/>
    <lineage>
        <taxon>Eukaryota</taxon>
        <taxon>Fungi</taxon>
        <taxon>Dikarya</taxon>
        <taxon>Ascomycota</taxon>
        <taxon>Pezizomycotina</taxon>
        <taxon>Eurotiomycetes</taxon>
        <taxon>Chaetothyriomycetidae</taxon>
        <taxon>Chaetothyriales</taxon>
        <taxon>Herpotrichiellaceae</taxon>
        <taxon>Cladophialophora</taxon>
    </lineage>
</organism>
<dbReference type="InterPro" id="IPR050360">
    <property type="entry name" value="MFS_Sugar_Transporters"/>
</dbReference>
<evidence type="ECO:0008006" key="8">
    <source>
        <dbReference type="Google" id="ProtNLM"/>
    </source>
</evidence>
<dbReference type="SUPFAM" id="SSF103473">
    <property type="entry name" value="MFS general substrate transporter"/>
    <property type="match status" value="1"/>
</dbReference>
<evidence type="ECO:0000256" key="3">
    <source>
        <dbReference type="ARBA" id="ARBA00022989"/>
    </source>
</evidence>
<evidence type="ECO:0000256" key="5">
    <source>
        <dbReference type="SAM" id="Phobius"/>
    </source>
</evidence>
<proteinExistence type="predicted"/>
<comment type="subcellular location">
    <subcellularLocation>
        <location evidence="1">Membrane</location>
        <topology evidence="1">Multi-pass membrane protein</topology>
    </subcellularLocation>
</comment>
<keyword evidence="3 5" id="KW-1133">Transmembrane helix</keyword>
<gene>
    <name evidence="6" type="ORF">A1O7_02541</name>
</gene>
<dbReference type="Gene3D" id="1.20.1250.20">
    <property type="entry name" value="MFS general substrate transporter like domains"/>
    <property type="match status" value="1"/>
</dbReference>
<dbReference type="eggNOG" id="KOG0254">
    <property type="taxonomic scope" value="Eukaryota"/>
</dbReference>
<evidence type="ECO:0000313" key="6">
    <source>
        <dbReference type="EMBL" id="EXJ62108.1"/>
    </source>
</evidence>
<accession>W9W2D2</accession>
<evidence type="ECO:0000256" key="4">
    <source>
        <dbReference type="ARBA" id="ARBA00023136"/>
    </source>
</evidence>
<name>W9W2D2_9EURO</name>
<feature type="transmembrane region" description="Helical" evidence="5">
    <location>
        <begin position="36"/>
        <end position="53"/>
    </location>
</feature>
<dbReference type="RefSeq" id="XP_007754762.1">
    <property type="nucleotide sequence ID" value="XM_007756572.1"/>
</dbReference>